<dbReference type="Proteomes" id="UP001068021">
    <property type="component" value="Unassembled WGS sequence"/>
</dbReference>
<comment type="caution">
    <text evidence="3">The sequence shown here is derived from an EMBL/GenBank/DDBJ whole genome shotgun (WGS) entry which is preliminary data.</text>
</comment>
<dbReference type="InterPro" id="IPR012334">
    <property type="entry name" value="Pectin_lyas_fold"/>
</dbReference>
<dbReference type="EMBL" id="JAPVES010000024">
    <property type="protein sequence ID" value="MCZ3371089.1"/>
    <property type="molecule type" value="Genomic_DNA"/>
</dbReference>
<reference evidence="3" key="1">
    <citation type="submission" date="2022-12" db="EMBL/GenBank/DDBJ databases">
        <title>Reclassification of two methanogenic archaea species isolated from the Kolyma lowland permafrost.</title>
        <authorList>
            <person name="Trubitsyn V.E."/>
            <person name="Rivkina E.M."/>
            <person name="Shcherbakova V.A."/>
        </authorList>
    </citation>
    <scope>NUCLEOTIDE SEQUENCE</scope>
    <source>
        <strain evidence="2">M2</strain>
        <strain evidence="3">MK4</strain>
    </source>
</reference>
<dbReference type="InterPro" id="IPR006626">
    <property type="entry name" value="PbH1"/>
</dbReference>
<feature type="domain" description="Right handed beta helix" evidence="1">
    <location>
        <begin position="93"/>
        <end position="243"/>
    </location>
</feature>
<dbReference type="Pfam" id="PF13229">
    <property type="entry name" value="Beta_helix"/>
    <property type="match status" value="1"/>
</dbReference>
<protein>
    <submittedName>
        <fullName evidence="3">Right-handed parallel beta-helix repeat-containing protein</fullName>
    </submittedName>
</protein>
<dbReference type="SMART" id="SM00710">
    <property type="entry name" value="PbH1"/>
    <property type="match status" value="11"/>
</dbReference>
<evidence type="ECO:0000313" key="2">
    <source>
        <dbReference type="EMBL" id="MCZ3365626.1"/>
    </source>
</evidence>
<name>A0A9E4ZYF2_9EURY</name>
<dbReference type="InterPro" id="IPR039448">
    <property type="entry name" value="Beta_helix"/>
</dbReference>
<evidence type="ECO:0000259" key="1">
    <source>
        <dbReference type="Pfam" id="PF13229"/>
    </source>
</evidence>
<evidence type="ECO:0000313" key="4">
    <source>
        <dbReference type="Proteomes" id="UP001068021"/>
    </source>
</evidence>
<accession>A0A9E4ZYF2</accession>
<keyword evidence="4" id="KW-1185">Reference proteome</keyword>
<organism evidence="3">
    <name type="scientific">Methanobacterium veterum</name>
    <dbReference type="NCBI Taxonomy" id="408577"/>
    <lineage>
        <taxon>Archaea</taxon>
        <taxon>Methanobacteriati</taxon>
        <taxon>Methanobacteriota</taxon>
        <taxon>Methanomada group</taxon>
        <taxon>Methanobacteria</taxon>
        <taxon>Methanobacteriales</taxon>
        <taxon>Methanobacteriaceae</taxon>
        <taxon>Methanobacterium</taxon>
    </lineage>
</organism>
<dbReference type="RefSeq" id="WP_169740431.1">
    <property type="nucleotide sequence ID" value="NZ_JAPVER010000020.1"/>
</dbReference>
<dbReference type="Proteomes" id="UP001074446">
    <property type="component" value="Unassembled WGS sequence"/>
</dbReference>
<dbReference type="SUPFAM" id="SSF51126">
    <property type="entry name" value="Pectin lyase-like"/>
    <property type="match status" value="1"/>
</dbReference>
<gene>
    <name evidence="3" type="ORF">O3H35_00405</name>
    <name evidence="2" type="ORF">O3H54_06995</name>
</gene>
<evidence type="ECO:0000313" key="3">
    <source>
        <dbReference type="EMBL" id="MCZ3371089.1"/>
    </source>
</evidence>
<dbReference type="AlphaFoldDB" id="A0A9E4ZYF2"/>
<proteinExistence type="predicted"/>
<dbReference type="InterPro" id="IPR011050">
    <property type="entry name" value="Pectin_lyase_fold/virulence"/>
</dbReference>
<dbReference type="EMBL" id="JAPVER010000020">
    <property type="protein sequence ID" value="MCZ3365626.1"/>
    <property type="molecule type" value="Genomic_DNA"/>
</dbReference>
<dbReference type="Gene3D" id="2.160.20.10">
    <property type="entry name" value="Single-stranded right-handed beta-helix, Pectin lyase-like"/>
    <property type="match status" value="1"/>
</dbReference>
<sequence>MRKEVKFMFLLTGLLLAFTMVNAVGAASYNITDDSYGTYFNASGYINDTNIRAGDVLDLYGTINNKNMYIDRPLNLTSTSKTGKLVNGTITILSGGSGSNVTGLVISNDNQNGIILEGANNSEISNNTISANQKEESYGIYLNEANNNKILGNKINTTGDKVTHGIFLDESSGNEIRLNEIQTTGNVPESDVFNLEFPTLGIYLRNSQNNSILQNTINTAAENNSVAGVNLYYNSNDNKITDNMVTTTGNGNVYGLTIYQCIKPSSMDSISTGNNFSRNSVITTGKGYSNGINLGWYSYNTTVSDNDVVTSADDYAYGLVMIGSFNSNINENNFTTESNINYGATLEDSDNNSFVENDFTGTGNYSIGTALYGSDNNIISKNKVSVKGNADADPETIYEHSDPIPATNVGVYLVHSSENNIVDSNSVITNGEYAVNASKAVNTVIINNYLVSGSNYGDEAVASGSGDTVADNYGEALVDDNVGSIINVQQLRTSFRNFKEGNKSSVPSAGAIEVTNRSTVPMKNTGMPLTGLWAAVLSILGGMAVSKRNFGKGSN</sequence>